<keyword evidence="4" id="KW-1185">Reference proteome</keyword>
<comment type="caution">
    <text evidence="3">The sequence shown here is derived from an EMBL/GenBank/DDBJ whole genome shotgun (WGS) entry which is preliminary data.</text>
</comment>
<keyword evidence="2" id="KW-0812">Transmembrane</keyword>
<evidence type="ECO:0000256" key="1">
    <source>
        <dbReference type="SAM" id="MobiDB-lite"/>
    </source>
</evidence>
<accession>A0A834Y143</accession>
<feature type="transmembrane region" description="Helical" evidence="2">
    <location>
        <begin position="7"/>
        <end position="27"/>
    </location>
</feature>
<name>A0A834Y143_APHGI</name>
<evidence type="ECO:0000313" key="3">
    <source>
        <dbReference type="EMBL" id="KAF7996021.1"/>
    </source>
</evidence>
<dbReference type="EMBL" id="JACMRX010000002">
    <property type="protein sequence ID" value="KAF7996021.1"/>
    <property type="molecule type" value="Genomic_DNA"/>
</dbReference>
<gene>
    <name evidence="3" type="ORF">HCN44_009059</name>
</gene>
<dbReference type="Proteomes" id="UP000639338">
    <property type="component" value="Unassembled WGS sequence"/>
</dbReference>
<feature type="compositionally biased region" description="Low complexity" evidence="1">
    <location>
        <begin position="55"/>
        <end position="64"/>
    </location>
</feature>
<feature type="region of interest" description="Disordered" evidence="1">
    <location>
        <begin position="41"/>
        <end position="70"/>
    </location>
</feature>
<keyword evidence="2" id="KW-0472">Membrane</keyword>
<reference evidence="3 4" key="1">
    <citation type="submission" date="2020-08" db="EMBL/GenBank/DDBJ databases">
        <title>Aphidius gifuensis genome sequencing and assembly.</title>
        <authorList>
            <person name="Du Z."/>
        </authorList>
    </citation>
    <scope>NUCLEOTIDE SEQUENCE [LARGE SCALE GENOMIC DNA]</scope>
    <source>
        <strain evidence="3">YNYX2018</strain>
        <tissue evidence="3">Adults</tissue>
    </source>
</reference>
<evidence type="ECO:0000313" key="4">
    <source>
        <dbReference type="Proteomes" id="UP000639338"/>
    </source>
</evidence>
<evidence type="ECO:0000256" key="2">
    <source>
        <dbReference type="SAM" id="Phobius"/>
    </source>
</evidence>
<organism evidence="3 4">
    <name type="scientific">Aphidius gifuensis</name>
    <name type="common">Parasitoid wasp</name>
    <dbReference type="NCBI Taxonomy" id="684658"/>
    <lineage>
        <taxon>Eukaryota</taxon>
        <taxon>Metazoa</taxon>
        <taxon>Ecdysozoa</taxon>
        <taxon>Arthropoda</taxon>
        <taxon>Hexapoda</taxon>
        <taxon>Insecta</taxon>
        <taxon>Pterygota</taxon>
        <taxon>Neoptera</taxon>
        <taxon>Endopterygota</taxon>
        <taxon>Hymenoptera</taxon>
        <taxon>Apocrita</taxon>
        <taxon>Ichneumonoidea</taxon>
        <taxon>Braconidae</taxon>
        <taxon>Aphidiinae</taxon>
        <taxon>Aphidius</taxon>
    </lineage>
</organism>
<protein>
    <submittedName>
        <fullName evidence="3">Uncharacterized protein</fullName>
    </submittedName>
</protein>
<sequence>MINPSCFFVGNFLIFMIGVTWSAIYLAENINSQLKTLQSSNSSKTLSNVKKKTNNKANNNQTNTFGIPEGLPSLESSNYLNNEKLSSNKYSSLSKNEKKGTSEKISTGLLFDKHNVVIIDPLTRRTTGHDVTSILYSNETSNENFTIVNGYHDKNETIETKNGLENLMLGYEKSLNFSSNNLLEFDGAVDGFSETTAVNDSLNLNGSLDAITLNNTDKKLHYQTYLIDTENGFVTINTTGTSDTQINISTVTGRNITIDSVATTTNKENIIPEINNTMEISETSTSIKNNNDEKMILFVGQNQSLSSDFFHDSIDNLTLQVTSENYTSTSTNESTNTVVFDEVLLSIGTDEISTGVFNMTTEK</sequence>
<dbReference type="AlphaFoldDB" id="A0A834Y143"/>
<proteinExistence type="predicted"/>
<keyword evidence="2" id="KW-1133">Transmembrane helix</keyword>